<feature type="domain" description="BURP" evidence="3">
    <location>
        <begin position="163"/>
        <end position="379"/>
    </location>
</feature>
<feature type="compositionally biased region" description="Acidic residues" evidence="1">
    <location>
        <begin position="89"/>
        <end position="101"/>
    </location>
</feature>
<gene>
    <name evidence="4" type="ORF">RIF29_13040</name>
</gene>
<dbReference type="PANTHER" id="PTHR31236:SF41">
    <property type="entry name" value="BURP DOMAIN PROTEIN USPL1"/>
    <property type="match status" value="1"/>
</dbReference>
<dbReference type="PROSITE" id="PS51277">
    <property type="entry name" value="BURP"/>
    <property type="match status" value="1"/>
</dbReference>
<feature type="region of interest" description="Disordered" evidence="1">
    <location>
        <begin position="70"/>
        <end position="127"/>
    </location>
</feature>
<name>A0AAN9P2N5_CROPI</name>
<keyword evidence="2" id="KW-0732">Signal</keyword>
<evidence type="ECO:0000313" key="5">
    <source>
        <dbReference type="Proteomes" id="UP001372338"/>
    </source>
</evidence>
<feature type="signal peptide" evidence="2">
    <location>
        <begin position="1"/>
        <end position="26"/>
    </location>
</feature>
<accession>A0AAN9P2N5</accession>
<dbReference type="SMART" id="SM01045">
    <property type="entry name" value="BURP"/>
    <property type="match status" value="1"/>
</dbReference>
<dbReference type="PANTHER" id="PTHR31236">
    <property type="entry name" value="BURP DOMAIN PROTEIN USPL1-LIKE"/>
    <property type="match status" value="1"/>
</dbReference>
<reference evidence="4 5" key="1">
    <citation type="submission" date="2024-01" db="EMBL/GenBank/DDBJ databases">
        <title>The genomes of 5 underutilized Papilionoideae crops provide insights into root nodulation and disease resistanc.</title>
        <authorList>
            <person name="Yuan L."/>
        </authorList>
    </citation>
    <scope>NUCLEOTIDE SEQUENCE [LARGE SCALE GENOMIC DNA]</scope>
    <source>
        <strain evidence="4">ZHUSHIDOU_FW_LH</strain>
        <tissue evidence="4">Leaf</tissue>
    </source>
</reference>
<keyword evidence="5" id="KW-1185">Reference proteome</keyword>
<feature type="chain" id="PRO_5042905409" description="BURP domain-containing protein" evidence="2">
    <location>
        <begin position="27"/>
        <end position="383"/>
    </location>
</feature>
<protein>
    <recommendedName>
        <fullName evidence="3">BURP domain-containing protein</fullName>
    </recommendedName>
</protein>
<dbReference type="InterPro" id="IPR004873">
    <property type="entry name" value="BURP_dom"/>
</dbReference>
<evidence type="ECO:0000313" key="4">
    <source>
        <dbReference type="EMBL" id="KAK7283489.1"/>
    </source>
</evidence>
<comment type="caution">
    <text evidence="4">The sequence shown here is derived from an EMBL/GenBank/DDBJ whole genome shotgun (WGS) entry which is preliminary data.</text>
</comment>
<dbReference type="EMBL" id="JAYWIO010000002">
    <property type="protein sequence ID" value="KAK7283489.1"/>
    <property type="molecule type" value="Genomic_DNA"/>
</dbReference>
<sequence length="383" mass="43302">MGLLISSWRLILCTLLVFVIVQHSSARKIKLKEGSNDLQHLVSKGLALTHIMQVEGADIVEMSKKHVVLKDDVDDEDDDHKKLKGKYVDDEDEDSDDEDEDDHKKHKGNDDEDSDDEEEDDHKKLKGKYVIEDENIKIIGKDVHAHKASPMDHNHMDPELNVFFTPGDLTVGKTMPIYFAKRDSSTSPKFLPREEADQIPFSSKNLPSLLKFFSFSKHSVQAKAMKYTLKQCEFEPMEGETKFCATSLESLLDFASNMFGSNSQFKVLTTTHLTNFTAPLQNYTIKEIREVSVPNVIGCHPMPYPYAVFYCHSQKSDTSMYELLVQGQNGGLVEAAAICHMDTSKWEPDHVSFRVLNVEPGTSPVCHFFPPDNLAWVPLPQAP</sequence>
<dbReference type="Proteomes" id="UP001372338">
    <property type="component" value="Unassembled WGS sequence"/>
</dbReference>
<dbReference type="Pfam" id="PF03181">
    <property type="entry name" value="BURP"/>
    <property type="match status" value="1"/>
</dbReference>
<dbReference type="AlphaFoldDB" id="A0AAN9P2N5"/>
<evidence type="ECO:0000256" key="1">
    <source>
        <dbReference type="SAM" id="MobiDB-lite"/>
    </source>
</evidence>
<feature type="compositionally biased region" description="Acidic residues" evidence="1">
    <location>
        <begin position="110"/>
        <end position="120"/>
    </location>
</feature>
<evidence type="ECO:0000256" key="2">
    <source>
        <dbReference type="SAM" id="SignalP"/>
    </source>
</evidence>
<organism evidence="4 5">
    <name type="scientific">Crotalaria pallida</name>
    <name type="common">Smooth rattlebox</name>
    <name type="synonym">Crotalaria striata</name>
    <dbReference type="NCBI Taxonomy" id="3830"/>
    <lineage>
        <taxon>Eukaryota</taxon>
        <taxon>Viridiplantae</taxon>
        <taxon>Streptophyta</taxon>
        <taxon>Embryophyta</taxon>
        <taxon>Tracheophyta</taxon>
        <taxon>Spermatophyta</taxon>
        <taxon>Magnoliopsida</taxon>
        <taxon>eudicotyledons</taxon>
        <taxon>Gunneridae</taxon>
        <taxon>Pentapetalae</taxon>
        <taxon>rosids</taxon>
        <taxon>fabids</taxon>
        <taxon>Fabales</taxon>
        <taxon>Fabaceae</taxon>
        <taxon>Papilionoideae</taxon>
        <taxon>50 kb inversion clade</taxon>
        <taxon>genistoids sensu lato</taxon>
        <taxon>core genistoids</taxon>
        <taxon>Crotalarieae</taxon>
        <taxon>Crotalaria</taxon>
    </lineage>
</organism>
<evidence type="ECO:0000259" key="3">
    <source>
        <dbReference type="PROSITE" id="PS51277"/>
    </source>
</evidence>
<dbReference type="InterPro" id="IPR044816">
    <property type="entry name" value="BURP"/>
</dbReference>
<proteinExistence type="predicted"/>